<evidence type="ECO:0000313" key="3">
    <source>
        <dbReference type="EMBL" id="KPC18071.1"/>
    </source>
</evidence>
<evidence type="ECO:0000313" key="4">
    <source>
        <dbReference type="Proteomes" id="UP000037943"/>
    </source>
</evidence>
<gene>
    <name evidence="2" type="ORF">AC499_0314</name>
    <name evidence="3" type="ORF">AC499_1273</name>
</gene>
<comment type="caution">
    <text evidence="2">The sequence shown here is derived from an EMBL/GenBank/DDBJ whole genome shotgun (WGS) entry which is preliminary data.</text>
</comment>
<sequence length="176" mass="19699">MSNAEELKSRLRIEHCVDMQLAIEMLSSAISEEIRDLDEEFVQACWDTSVKMEDSPHIIEDGGRTLYGIPVLFRRYGHFANLLGEFVLNQDQGPNITDEWVPQAAPKTLSILTALKGIVTQYLGEVSVEMKQKTGVSPAEVLAEASKTGESFQQTSRRLQHKARGLRIVKSDDPEP</sequence>
<accession>A0ABR5KRA7</accession>
<proteinExistence type="predicted"/>
<evidence type="ECO:0000313" key="2">
    <source>
        <dbReference type="EMBL" id="KPC17112.1"/>
    </source>
</evidence>
<reference evidence="2 4" key="2">
    <citation type="submission" date="2015-10" db="EMBL/GenBank/DDBJ databases">
        <title>Comparative genomics and high-throughput reverse genetic screens identify a new phytobacterial MAMP and an Arabidopsis receptor required for immune elicitation.</title>
        <authorList>
            <person name="Mott G.A."/>
            <person name="Thakur S."/>
            <person name="Wang P.W."/>
            <person name="Desveaux D."/>
            <person name="Guttman D.S."/>
        </authorList>
    </citation>
    <scope>NUCLEOTIDE SEQUENCE [LARGE SCALE GENOMIC DNA]</scope>
    <source>
        <strain evidence="2 4">107</strain>
    </source>
</reference>
<feature type="compositionally biased region" description="Basic residues" evidence="1">
    <location>
        <begin position="158"/>
        <end position="167"/>
    </location>
</feature>
<dbReference type="EMBL" id="LGLK01000057">
    <property type="protein sequence ID" value="KPC17112.1"/>
    <property type="molecule type" value="Genomic_DNA"/>
</dbReference>
<name>A0ABR5KRA7_PSEAV</name>
<dbReference type="EMBL" id="LGLK01000057">
    <property type="protein sequence ID" value="KPC18071.1"/>
    <property type="molecule type" value="Genomic_DNA"/>
</dbReference>
<feature type="region of interest" description="Disordered" evidence="1">
    <location>
        <begin position="143"/>
        <end position="176"/>
    </location>
</feature>
<feature type="compositionally biased region" description="Polar residues" evidence="1">
    <location>
        <begin position="148"/>
        <end position="157"/>
    </location>
</feature>
<evidence type="ECO:0000256" key="1">
    <source>
        <dbReference type="SAM" id="MobiDB-lite"/>
    </source>
</evidence>
<reference evidence="2 4" key="1">
    <citation type="submission" date="2015-07" db="EMBL/GenBank/DDBJ databases">
        <authorList>
            <person name="O'Brien H.E."/>
            <person name="Thakur S."/>
            <person name="Gong Y."/>
            <person name="Wang P.W."/>
            <person name="Guttman D.S."/>
        </authorList>
    </citation>
    <scope>NUCLEOTIDE SEQUENCE [LARGE SCALE GENOMIC DNA]</scope>
    <source>
        <strain evidence="2 4">107</strain>
    </source>
</reference>
<organism evidence="2 4">
    <name type="scientific">Pseudomonas amygdali pv. lachrymans</name>
    <name type="common">Pseudomonas syringae pv. lachrymans</name>
    <dbReference type="NCBI Taxonomy" id="53707"/>
    <lineage>
        <taxon>Bacteria</taxon>
        <taxon>Pseudomonadati</taxon>
        <taxon>Pseudomonadota</taxon>
        <taxon>Gammaproteobacteria</taxon>
        <taxon>Pseudomonadales</taxon>
        <taxon>Pseudomonadaceae</taxon>
        <taxon>Pseudomonas</taxon>
        <taxon>Pseudomonas amygdali</taxon>
    </lineage>
</organism>
<dbReference type="RefSeq" id="WP_147480861.1">
    <property type="nucleotide sequence ID" value="NZ_LGLK01000057.1"/>
</dbReference>
<dbReference type="Proteomes" id="UP000037943">
    <property type="component" value="Unassembled WGS sequence"/>
</dbReference>
<keyword evidence="4" id="KW-1185">Reference proteome</keyword>
<protein>
    <submittedName>
        <fullName evidence="2">Uncharacterized protein</fullName>
    </submittedName>
</protein>